<reference evidence="8 9" key="1">
    <citation type="submission" date="2017-03" db="EMBL/GenBank/DDBJ databases">
        <authorList>
            <person name="Afonso C.L."/>
            <person name="Miller P.J."/>
            <person name="Scott M.A."/>
            <person name="Spackman E."/>
            <person name="Goraichik I."/>
            <person name="Dimitrov K.M."/>
            <person name="Suarez D.L."/>
            <person name="Swayne D.E."/>
        </authorList>
    </citation>
    <scope>NUCLEOTIDE SEQUENCE [LARGE SCALE GENOMIC DNA]</scope>
    <source>
        <strain evidence="8">PRJEB14757</strain>
    </source>
</reference>
<evidence type="ECO:0000259" key="6">
    <source>
        <dbReference type="PROSITE" id="PS50045"/>
    </source>
</evidence>
<dbReference type="Proteomes" id="UP000191931">
    <property type="component" value="Unassembled WGS sequence"/>
</dbReference>
<dbReference type="EMBL" id="FWEV01000067">
    <property type="protein sequence ID" value="SLM28807.1"/>
    <property type="molecule type" value="Genomic_DNA"/>
</dbReference>
<dbReference type="SUPFAM" id="SSF46689">
    <property type="entry name" value="Homeodomain-like"/>
    <property type="match status" value="1"/>
</dbReference>
<evidence type="ECO:0000313" key="9">
    <source>
        <dbReference type="Proteomes" id="UP000191931"/>
    </source>
</evidence>
<dbReference type="STRING" id="1246637.MTBBW1_1590003"/>
<accession>A0A1W1H8J9</accession>
<sequence>MKNILVIDDEAIIRENLHRILTEEDYSVSTVATGQDGLAFIGTNDVDVVLLDLNLPDLHGIEVLKQARELDPELLVIIITGYASIESAVEALKLGAYDYIKKPFKADAIKLILRLAIETRQLKKQVGILKKSLNLPDRMEIVAESPQMKSILEQVREVSRHDGANVLITGESGTGKEVVAQAIHHAGPRRDMPLVIINCAALPENLLESELFGHEKGAFTDAVRQNKGLFEMAKGGTVFLDEIGEMPFQLQAKLLGVIERKSFRRLGGSRDIGTDVKIIAATNINFKQAIAEKRFRSDLYYRLSVFPIHIPRLKDRQEDIIPLSNIFLNRFSRQFHKQFQGMEEDVKKKLMEYGWPGNIRELKNVFERICIMHNDITLKLCHLPPEIDDTDGHISTDSDTILEIPEGIFDIESVLEEVTVRLISRALQKCNGNTTKAAELLGIPRGTLRYKISKLKIG</sequence>
<dbReference type="CDD" id="cd00009">
    <property type="entry name" value="AAA"/>
    <property type="match status" value="1"/>
</dbReference>
<dbReference type="InterPro" id="IPR003593">
    <property type="entry name" value="AAA+_ATPase"/>
</dbReference>
<evidence type="ECO:0000256" key="3">
    <source>
        <dbReference type="ARBA" id="ARBA00023015"/>
    </source>
</evidence>
<dbReference type="Pfam" id="PF00072">
    <property type="entry name" value="Response_reg"/>
    <property type="match status" value="1"/>
</dbReference>
<dbReference type="InterPro" id="IPR001789">
    <property type="entry name" value="Sig_transdc_resp-reg_receiver"/>
</dbReference>
<dbReference type="PROSITE" id="PS00688">
    <property type="entry name" value="SIGMA54_INTERACT_3"/>
    <property type="match status" value="1"/>
</dbReference>
<dbReference type="InterPro" id="IPR027417">
    <property type="entry name" value="P-loop_NTPase"/>
</dbReference>
<organism evidence="8 9">
    <name type="scientific">Desulfamplus magnetovallimortis</name>
    <dbReference type="NCBI Taxonomy" id="1246637"/>
    <lineage>
        <taxon>Bacteria</taxon>
        <taxon>Pseudomonadati</taxon>
        <taxon>Thermodesulfobacteriota</taxon>
        <taxon>Desulfobacteria</taxon>
        <taxon>Desulfobacterales</taxon>
        <taxon>Desulfobacteraceae</taxon>
        <taxon>Desulfamplus</taxon>
    </lineage>
</organism>
<dbReference type="SUPFAM" id="SSF52540">
    <property type="entry name" value="P-loop containing nucleoside triphosphate hydrolases"/>
    <property type="match status" value="1"/>
</dbReference>
<dbReference type="Pfam" id="PF25601">
    <property type="entry name" value="AAA_lid_14"/>
    <property type="match status" value="1"/>
</dbReference>
<keyword evidence="5" id="KW-0597">Phosphoprotein</keyword>
<dbReference type="InterPro" id="IPR002197">
    <property type="entry name" value="HTH_Fis"/>
</dbReference>
<dbReference type="Pfam" id="PF02954">
    <property type="entry name" value="HTH_8"/>
    <property type="match status" value="1"/>
</dbReference>
<dbReference type="InterPro" id="IPR025662">
    <property type="entry name" value="Sigma_54_int_dom_ATP-bd_1"/>
</dbReference>
<dbReference type="PROSITE" id="PS00675">
    <property type="entry name" value="SIGMA54_INTERACT_1"/>
    <property type="match status" value="1"/>
</dbReference>
<dbReference type="Gene3D" id="1.10.10.60">
    <property type="entry name" value="Homeodomain-like"/>
    <property type="match status" value="1"/>
</dbReference>
<dbReference type="InterPro" id="IPR058031">
    <property type="entry name" value="AAA_lid_NorR"/>
</dbReference>
<dbReference type="GO" id="GO:0006355">
    <property type="term" value="P:regulation of DNA-templated transcription"/>
    <property type="evidence" value="ECO:0007669"/>
    <property type="project" value="InterPro"/>
</dbReference>
<dbReference type="PROSITE" id="PS50110">
    <property type="entry name" value="RESPONSE_REGULATORY"/>
    <property type="match status" value="1"/>
</dbReference>
<dbReference type="InterPro" id="IPR009057">
    <property type="entry name" value="Homeodomain-like_sf"/>
</dbReference>
<keyword evidence="4" id="KW-0804">Transcription</keyword>
<keyword evidence="1" id="KW-0547">Nucleotide-binding</keyword>
<evidence type="ECO:0000256" key="5">
    <source>
        <dbReference type="PROSITE-ProRule" id="PRU00169"/>
    </source>
</evidence>
<dbReference type="RefSeq" id="WP_080805298.1">
    <property type="nucleotide sequence ID" value="NZ_LT828550.1"/>
</dbReference>
<dbReference type="OrthoDB" id="9814761at2"/>
<evidence type="ECO:0000256" key="4">
    <source>
        <dbReference type="ARBA" id="ARBA00023163"/>
    </source>
</evidence>
<dbReference type="Gene3D" id="3.40.50.2300">
    <property type="match status" value="1"/>
</dbReference>
<dbReference type="PRINTS" id="PR01590">
    <property type="entry name" value="HTHFIS"/>
</dbReference>
<dbReference type="Gene3D" id="1.10.8.60">
    <property type="match status" value="1"/>
</dbReference>
<dbReference type="SUPFAM" id="SSF52172">
    <property type="entry name" value="CheY-like"/>
    <property type="match status" value="1"/>
</dbReference>
<dbReference type="InterPro" id="IPR002078">
    <property type="entry name" value="Sigma_54_int"/>
</dbReference>
<dbReference type="GO" id="GO:0000160">
    <property type="term" value="P:phosphorelay signal transduction system"/>
    <property type="evidence" value="ECO:0007669"/>
    <property type="project" value="InterPro"/>
</dbReference>
<gene>
    <name evidence="8" type="ORF">MTBBW1_1590003</name>
</gene>
<dbReference type="Gene3D" id="3.40.50.300">
    <property type="entry name" value="P-loop containing nucleotide triphosphate hydrolases"/>
    <property type="match status" value="1"/>
</dbReference>
<dbReference type="Pfam" id="PF00158">
    <property type="entry name" value="Sigma54_activat"/>
    <property type="match status" value="1"/>
</dbReference>
<protein>
    <submittedName>
        <fullName evidence="8">Sigma-54-dependent transcriptional response regulator</fullName>
    </submittedName>
</protein>
<dbReference type="GO" id="GO:0043565">
    <property type="term" value="F:sequence-specific DNA binding"/>
    <property type="evidence" value="ECO:0007669"/>
    <property type="project" value="InterPro"/>
</dbReference>
<keyword evidence="9" id="KW-1185">Reference proteome</keyword>
<dbReference type="SMART" id="SM00448">
    <property type="entry name" value="REC"/>
    <property type="match status" value="1"/>
</dbReference>
<feature type="domain" description="Response regulatory" evidence="7">
    <location>
        <begin position="3"/>
        <end position="117"/>
    </location>
</feature>
<dbReference type="AlphaFoldDB" id="A0A1W1H8J9"/>
<keyword evidence="2" id="KW-0067">ATP-binding</keyword>
<dbReference type="FunFam" id="3.40.50.300:FF:000006">
    <property type="entry name" value="DNA-binding transcriptional regulator NtrC"/>
    <property type="match status" value="1"/>
</dbReference>
<dbReference type="GO" id="GO:0005524">
    <property type="term" value="F:ATP binding"/>
    <property type="evidence" value="ECO:0007669"/>
    <property type="project" value="UniProtKB-KW"/>
</dbReference>
<proteinExistence type="predicted"/>
<dbReference type="PANTHER" id="PTHR32071:SF113">
    <property type="entry name" value="ALGINATE BIOSYNTHESIS TRANSCRIPTIONAL REGULATORY PROTEIN ALGB"/>
    <property type="match status" value="1"/>
</dbReference>
<feature type="modified residue" description="4-aspartylphosphate" evidence="5">
    <location>
        <position position="52"/>
    </location>
</feature>
<evidence type="ECO:0000313" key="8">
    <source>
        <dbReference type="EMBL" id="SLM28807.1"/>
    </source>
</evidence>
<evidence type="ECO:0000259" key="7">
    <source>
        <dbReference type="PROSITE" id="PS50110"/>
    </source>
</evidence>
<evidence type="ECO:0000256" key="1">
    <source>
        <dbReference type="ARBA" id="ARBA00022741"/>
    </source>
</evidence>
<name>A0A1W1H8J9_9BACT</name>
<dbReference type="SMART" id="SM00382">
    <property type="entry name" value="AAA"/>
    <property type="match status" value="1"/>
</dbReference>
<feature type="domain" description="Sigma-54 factor interaction" evidence="6">
    <location>
        <begin position="141"/>
        <end position="371"/>
    </location>
</feature>
<dbReference type="InterPro" id="IPR025944">
    <property type="entry name" value="Sigma_54_int_dom_CS"/>
</dbReference>
<dbReference type="InterPro" id="IPR011006">
    <property type="entry name" value="CheY-like_superfamily"/>
</dbReference>
<evidence type="ECO:0000256" key="2">
    <source>
        <dbReference type="ARBA" id="ARBA00022840"/>
    </source>
</evidence>
<dbReference type="PANTHER" id="PTHR32071">
    <property type="entry name" value="TRANSCRIPTIONAL REGULATORY PROTEIN"/>
    <property type="match status" value="1"/>
</dbReference>
<keyword evidence="3" id="KW-0805">Transcription regulation</keyword>
<dbReference type="PROSITE" id="PS50045">
    <property type="entry name" value="SIGMA54_INTERACT_4"/>
    <property type="match status" value="1"/>
</dbReference>